<protein>
    <recommendedName>
        <fullName evidence="3">nitrite reductase (cytochrome; ammonia-forming)</fullName>
        <ecNumber evidence="3">1.7.2.2</ecNumber>
    </recommendedName>
</protein>
<keyword evidence="8" id="KW-0560">Oxidoreductase</keyword>
<dbReference type="AlphaFoldDB" id="A0A831PR89"/>
<evidence type="ECO:0000256" key="3">
    <source>
        <dbReference type="ARBA" id="ARBA00011887"/>
    </source>
</evidence>
<keyword evidence="9" id="KW-0408">Iron</keyword>
<sequence>GSFHSPVESSRTVASGITIAQETRIKLARLLAQLGHNEEIPYPDISTKAKAQEFIGLDMEKLNAEKQEFLETIVPKWLEEAEAREASWDVQLTN</sequence>
<organism evidence="11">
    <name type="scientific">Mariniphaga anaerophila</name>
    <dbReference type="NCBI Taxonomy" id="1484053"/>
    <lineage>
        <taxon>Bacteria</taxon>
        <taxon>Pseudomonadati</taxon>
        <taxon>Bacteroidota</taxon>
        <taxon>Bacteroidia</taxon>
        <taxon>Marinilabiliales</taxon>
        <taxon>Prolixibacteraceae</taxon>
        <taxon>Mariniphaga</taxon>
    </lineage>
</organism>
<evidence type="ECO:0000313" key="11">
    <source>
        <dbReference type="EMBL" id="HDR52478.1"/>
    </source>
</evidence>
<dbReference type="SUPFAM" id="SSF48695">
    <property type="entry name" value="Multiheme cytochromes"/>
    <property type="match status" value="1"/>
</dbReference>
<evidence type="ECO:0000256" key="5">
    <source>
        <dbReference type="ARBA" id="ARBA00022723"/>
    </source>
</evidence>
<evidence type="ECO:0000256" key="6">
    <source>
        <dbReference type="ARBA" id="ARBA00022729"/>
    </source>
</evidence>
<dbReference type="GO" id="GO:0019645">
    <property type="term" value="P:anaerobic electron transport chain"/>
    <property type="evidence" value="ECO:0007669"/>
    <property type="project" value="TreeGrafter"/>
</dbReference>
<comment type="catalytic activity">
    <reaction evidence="10">
        <text>6 Fe(III)-[cytochrome c] + NH4(+) + 2 H2O = 6 Fe(II)-[cytochrome c] + nitrite + 8 H(+)</text>
        <dbReference type="Rhea" id="RHEA:13089"/>
        <dbReference type="Rhea" id="RHEA-COMP:10350"/>
        <dbReference type="Rhea" id="RHEA-COMP:14399"/>
        <dbReference type="ChEBI" id="CHEBI:15377"/>
        <dbReference type="ChEBI" id="CHEBI:15378"/>
        <dbReference type="ChEBI" id="CHEBI:16301"/>
        <dbReference type="ChEBI" id="CHEBI:28938"/>
        <dbReference type="ChEBI" id="CHEBI:29033"/>
        <dbReference type="ChEBI" id="CHEBI:29034"/>
        <dbReference type="EC" id="1.7.2.2"/>
    </reaction>
</comment>
<dbReference type="Pfam" id="PF02335">
    <property type="entry name" value="Cytochrom_C552"/>
    <property type="match status" value="1"/>
</dbReference>
<dbReference type="EMBL" id="DSDK01000713">
    <property type="protein sequence ID" value="HDR52478.1"/>
    <property type="molecule type" value="Genomic_DNA"/>
</dbReference>
<evidence type="ECO:0000256" key="1">
    <source>
        <dbReference type="ARBA" id="ARBA00004196"/>
    </source>
</evidence>
<dbReference type="PANTHER" id="PTHR30633">
    <property type="entry name" value="CYTOCHROME C-552 RESPIRATORY NITRITE REDUCTASE"/>
    <property type="match status" value="1"/>
</dbReference>
<dbReference type="GO" id="GO:0046872">
    <property type="term" value="F:metal ion binding"/>
    <property type="evidence" value="ECO:0007669"/>
    <property type="project" value="UniProtKB-KW"/>
</dbReference>
<evidence type="ECO:0000256" key="7">
    <source>
        <dbReference type="ARBA" id="ARBA00022837"/>
    </source>
</evidence>
<comment type="subcellular location">
    <subcellularLocation>
        <location evidence="1">Cell envelope</location>
    </subcellularLocation>
</comment>
<gene>
    <name evidence="11" type="ORF">ENN90_12810</name>
</gene>
<dbReference type="Gene3D" id="1.20.140.10">
    <property type="entry name" value="Butyryl-CoA Dehydrogenase, subunit A, domain 3"/>
    <property type="match status" value="1"/>
</dbReference>
<keyword evidence="7" id="KW-0106">Calcium</keyword>
<dbReference type="EC" id="1.7.2.2" evidence="3"/>
<dbReference type="InterPro" id="IPR003321">
    <property type="entry name" value="Cyt_c552"/>
</dbReference>
<dbReference type="GO" id="GO:0042279">
    <property type="term" value="F:nitrite reductase (cytochrome, ammonia-forming) activity"/>
    <property type="evidence" value="ECO:0007669"/>
    <property type="project" value="UniProtKB-EC"/>
</dbReference>
<feature type="non-terminal residue" evidence="11">
    <location>
        <position position="1"/>
    </location>
</feature>
<evidence type="ECO:0000256" key="2">
    <source>
        <dbReference type="ARBA" id="ARBA00009288"/>
    </source>
</evidence>
<evidence type="ECO:0000256" key="10">
    <source>
        <dbReference type="ARBA" id="ARBA00049131"/>
    </source>
</evidence>
<evidence type="ECO:0000256" key="9">
    <source>
        <dbReference type="ARBA" id="ARBA00023004"/>
    </source>
</evidence>
<dbReference type="Proteomes" id="UP000886047">
    <property type="component" value="Unassembled WGS sequence"/>
</dbReference>
<dbReference type="GO" id="GO:0030288">
    <property type="term" value="C:outer membrane-bounded periplasmic space"/>
    <property type="evidence" value="ECO:0007669"/>
    <property type="project" value="TreeGrafter"/>
</dbReference>
<dbReference type="PANTHER" id="PTHR30633:SF0">
    <property type="entry name" value="CYTOCHROME C-552"/>
    <property type="match status" value="1"/>
</dbReference>
<proteinExistence type="inferred from homology"/>
<keyword evidence="5" id="KW-0479">Metal-binding</keyword>
<comment type="similarity">
    <text evidence="2">Belongs to the cytochrome c-552 family.</text>
</comment>
<keyword evidence="6" id="KW-0732">Signal</keyword>
<evidence type="ECO:0000256" key="8">
    <source>
        <dbReference type="ARBA" id="ARBA00023002"/>
    </source>
</evidence>
<dbReference type="InterPro" id="IPR036280">
    <property type="entry name" value="Multihaem_cyt_sf"/>
</dbReference>
<reference evidence="11" key="1">
    <citation type="journal article" date="2020" name="mSystems">
        <title>Genome- and Community-Level Interaction Insights into Carbon Utilization and Element Cycling Functions of Hydrothermarchaeota in Hydrothermal Sediment.</title>
        <authorList>
            <person name="Zhou Z."/>
            <person name="Liu Y."/>
            <person name="Xu W."/>
            <person name="Pan J."/>
            <person name="Luo Z.H."/>
            <person name="Li M."/>
        </authorList>
    </citation>
    <scope>NUCLEOTIDE SEQUENCE [LARGE SCALE GENOMIC DNA]</scope>
    <source>
        <strain evidence="11">SpSt-1217</strain>
    </source>
</reference>
<accession>A0A831PR89</accession>
<evidence type="ECO:0000256" key="4">
    <source>
        <dbReference type="ARBA" id="ARBA00022617"/>
    </source>
</evidence>
<dbReference type="GO" id="GO:0020037">
    <property type="term" value="F:heme binding"/>
    <property type="evidence" value="ECO:0007669"/>
    <property type="project" value="TreeGrafter"/>
</dbReference>
<comment type="caution">
    <text evidence="11">The sequence shown here is derived from an EMBL/GenBank/DDBJ whole genome shotgun (WGS) entry which is preliminary data.</text>
</comment>
<name>A0A831PR89_9BACT</name>
<keyword evidence="4" id="KW-0349">Heme</keyword>